<evidence type="ECO:0000313" key="8">
    <source>
        <dbReference type="Proteomes" id="UP000250174"/>
    </source>
</evidence>
<dbReference type="PANTHER" id="PTHR23135:SF4">
    <property type="entry name" value="UDP-N-ACETYLMURAMOYL-L-ALANYL-D-GLUTAMATE--2,6-DIAMINOPIMELATE LIGASE MURE HOMOLOG, CHLOROPLASTIC"/>
    <property type="match status" value="1"/>
</dbReference>
<name>A0AAX1QG70_9BACI</name>
<proteinExistence type="predicted"/>
<dbReference type="Gene3D" id="3.40.1190.10">
    <property type="entry name" value="Mur-like, catalytic domain"/>
    <property type="match status" value="1"/>
</dbReference>
<evidence type="ECO:0000256" key="2">
    <source>
        <dbReference type="ARBA" id="ARBA00022598"/>
    </source>
</evidence>
<evidence type="ECO:0000256" key="1">
    <source>
        <dbReference type="ARBA" id="ARBA00004752"/>
    </source>
</evidence>
<dbReference type="InterPro" id="IPR036565">
    <property type="entry name" value="Mur-like_cat_sf"/>
</dbReference>
<evidence type="ECO:0000256" key="3">
    <source>
        <dbReference type="ARBA" id="ARBA00022741"/>
    </source>
</evidence>
<dbReference type="GO" id="GO:0005524">
    <property type="term" value="F:ATP binding"/>
    <property type="evidence" value="ECO:0007669"/>
    <property type="project" value="UniProtKB-KW"/>
</dbReference>
<evidence type="ECO:0000256" key="4">
    <source>
        <dbReference type="ARBA" id="ARBA00022840"/>
    </source>
</evidence>
<evidence type="ECO:0000313" key="7">
    <source>
        <dbReference type="EMBL" id="RAS82056.1"/>
    </source>
</evidence>
<keyword evidence="4" id="KW-0067">ATP-binding</keyword>
<dbReference type="Pfam" id="PF08245">
    <property type="entry name" value="Mur_ligase_M"/>
    <property type="match status" value="1"/>
</dbReference>
<protein>
    <recommendedName>
        <fullName evidence="9">UDP-N-acetylmuramoylalanyl-D-glutamate--2, 6-diaminopimelate ligase</fullName>
    </recommendedName>
</protein>
<dbReference type="InterPro" id="IPR018109">
    <property type="entry name" value="Folylpolyglutamate_synth_CS"/>
</dbReference>
<dbReference type="Gene3D" id="3.40.1390.10">
    <property type="entry name" value="MurE/MurF, N-terminal domain"/>
    <property type="match status" value="1"/>
</dbReference>
<dbReference type="Pfam" id="PF01225">
    <property type="entry name" value="Mur_ligase"/>
    <property type="match status" value="1"/>
</dbReference>
<evidence type="ECO:0000259" key="6">
    <source>
        <dbReference type="Pfam" id="PF08245"/>
    </source>
</evidence>
<evidence type="ECO:0008006" key="9">
    <source>
        <dbReference type="Google" id="ProtNLM"/>
    </source>
</evidence>
<keyword evidence="2" id="KW-0436">Ligase</keyword>
<accession>A0AAX1QG70</accession>
<dbReference type="PROSITE" id="PS01011">
    <property type="entry name" value="FOLYLPOLYGLU_SYNT_1"/>
    <property type="match status" value="1"/>
</dbReference>
<dbReference type="PANTHER" id="PTHR23135">
    <property type="entry name" value="MUR LIGASE FAMILY MEMBER"/>
    <property type="match status" value="1"/>
</dbReference>
<comment type="pathway">
    <text evidence="1">Cell wall biogenesis; peptidoglycan biosynthesis.</text>
</comment>
<keyword evidence="3" id="KW-0547">Nucleotide-binding</keyword>
<dbReference type="EMBL" id="LVYK01000001">
    <property type="protein sequence ID" value="RAS82056.1"/>
    <property type="molecule type" value="Genomic_DNA"/>
</dbReference>
<dbReference type="SUPFAM" id="SSF53623">
    <property type="entry name" value="MurD-like peptide ligases, catalytic domain"/>
    <property type="match status" value="1"/>
</dbReference>
<sequence length="182" mass="20391">MKITFHNHKDSLPFQRLYGPLEGTVSSISYDSRNARKNTAFFCLRGTNCDGHLFIKGAIDNGASLIVGEDEEILRHFSYQYDHITFLSVEDSKKAMGLFSSYFYYHADQALTTVGVTGTNGKTTVTAYVRSLLNGVGMRTESIGTAGIWDHEKELNFTHTTHTTPEAPDTFMKLFLTLFKKG</sequence>
<feature type="domain" description="Mur ligase N-terminal catalytic" evidence="5">
    <location>
        <begin position="25"/>
        <end position="104"/>
    </location>
</feature>
<dbReference type="GO" id="GO:0004326">
    <property type="term" value="F:tetrahydrofolylpolyglutamate synthase activity"/>
    <property type="evidence" value="ECO:0007669"/>
    <property type="project" value="InterPro"/>
</dbReference>
<dbReference type="RefSeq" id="WP_111925505.1">
    <property type="nucleotide sequence ID" value="NZ_LVYK01000001.1"/>
</dbReference>
<feature type="domain" description="Mur ligase central" evidence="6">
    <location>
        <begin position="116"/>
        <end position="167"/>
    </location>
</feature>
<dbReference type="InterPro" id="IPR035911">
    <property type="entry name" value="MurE/MurF_N"/>
</dbReference>
<dbReference type="InterPro" id="IPR000713">
    <property type="entry name" value="Mur_ligase_N"/>
</dbReference>
<dbReference type="AlphaFoldDB" id="A0AAX1QG70"/>
<dbReference type="InterPro" id="IPR013221">
    <property type="entry name" value="Mur_ligase_cen"/>
</dbReference>
<organism evidence="7 8">
    <name type="scientific">Priestia endophytica</name>
    <dbReference type="NCBI Taxonomy" id="135735"/>
    <lineage>
        <taxon>Bacteria</taxon>
        <taxon>Bacillati</taxon>
        <taxon>Bacillota</taxon>
        <taxon>Bacilli</taxon>
        <taxon>Bacillales</taxon>
        <taxon>Bacillaceae</taxon>
        <taxon>Priestia</taxon>
    </lineage>
</organism>
<reference evidence="7 8" key="1">
    <citation type="submission" date="2016-03" db="EMBL/GenBank/DDBJ databases">
        <title>Comparison of Bacillus endophyticus and B. anthracis characteristics using whole genome sequence analysis and microbiological techniques.</title>
        <authorList>
            <person name="Lekota K.E."/>
            <person name="Mafofo J."/>
            <person name="Rees J."/>
            <person name="Muchadeyi F.C."/>
            <person name="Madoroba E."/>
            <person name="Van Heerden H."/>
        </authorList>
    </citation>
    <scope>NUCLEOTIDE SEQUENCE [LARGE SCALE GENOMIC DNA]</scope>
    <source>
        <strain evidence="7 8">3631_10C</strain>
    </source>
</reference>
<gene>
    <name evidence="7" type="ORF">A3864_00685</name>
</gene>
<dbReference type="SUPFAM" id="SSF63418">
    <property type="entry name" value="MurE/MurF N-terminal domain"/>
    <property type="match status" value="1"/>
</dbReference>
<evidence type="ECO:0000259" key="5">
    <source>
        <dbReference type="Pfam" id="PF01225"/>
    </source>
</evidence>
<comment type="caution">
    <text evidence="7">The sequence shown here is derived from an EMBL/GenBank/DDBJ whole genome shotgun (WGS) entry which is preliminary data.</text>
</comment>
<dbReference type="Proteomes" id="UP000250174">
    <property type="component" value="Unassembled WGS sequence"/>
</dbReference>